<feature type="domain" description="4Fe-4S ferredoxin-type" evidence="6">
    <location>
        <begin position="172"/>
        <end position="202"/>
    </location>
</feature>
<dbReference type="EMBL" id="JACJJW010000009">
    <property type="protein sequence ID" value="MBM6758048.1"/>
    <property type="molecule type" value="Genomic_DNA"/>
</dbReference>
<organism evidence="7 8">
    <name type="scientific">Bacteroides mediterraneensis</name>
    <dbReference type="NCBI Taxonomy" id="1841856"/>
    <lineage>
        <taxon>Bacteria</taxon>
        <taxon>Pseudomonadati</taxon>
        <taxon>Bacteroidota</taxon>
        <taxon>Bacteroidia</taxon>
        <taxon>Bacteroidales</taxon>
        <taxon>Bacteroidaceae</taxon>
        <taxon>Bacteroides</taxon>
    </lineage>
</organism>
<dbReference type="SUPFAM" id="SSF54862">
    <property type="entry name" value="4Fe-4S ferredoxins"/>
    <property type="match status" value="1"/>
</dbReference>
<dbReference type="InterPro" id="IPR029039">
    <property type="entry name" value="Flavoprotein-like_sf"/>
</dbReference>
<evidence type="ECO:0000256" key="3">
    <source>
        <dbReference type="ARBA" id="ARBA00023004"/>
    </source>
</evidence>
<keyword evidence="1" id="KW-0004">4Fe-4S</keyword>
<dbReference type="InterPro" id="IPR017896">
    <property type="entry name" value="4Fe4S_Fe-S-bd"/>
</dbReference>
<dbReference type="PROSITE" id="PS51379">
    <property type="entry name" value="4FE4S_FER_2"/>
    <property type="match status" value="2"/>
</dbReference>
<evidence type="ECO:0000313" key="8">
    <source>
        <dbReference type="Proteomes" id="UP000703295"/>
    </source>
</evidence>
<evidence type="ECO:0000256" key="4">
    <source>
        <dbReference type="ARBA" id="ARBA00023014"/>
    </source>
</evidence>
<dbReference type="PANTHER" id="PTHR24960:SF79">
    <property type="entry name" value="PHOTOSYSTEM I IRON-SULFUR CENTER"/>
    <property type="match status" value="1"/>
</dbReference>
<dbReference type="Gene3D" id="3.30.70.20">
    <property type="match status" value="1"/>
</dbReference>
<dbReference type="PANTHER" id="PTHR24960">
    <property type="entry name" value="PHOTOSYSTEM I IRON-SULFUR CENTER-RELATED"/>
    <property type="match status" value="1"/>
</dbReference>
<keyword evidence="4" id="KW-0411">Iron-sulfur</keyword>
<comment type="caution">
    <text evidence="7">The sequence shown here is derived from an EMBL/GenBank/DDBJ whole genome shotgun (WGS) entry which is preliminary data.</text>
</comment>
<accession>A0ABS2EUJ8</accession>
<gene>
    <name evidence="7" type="ORF">H6A31_04995</name>
</gene>
<dbReference type="Proteomes" id="UP000703295">
    <property type="component" value="Unassembled WGS sequence"/>
</dbReference>
<evidence type="ECO:0000256" key="1">
    <source>
        <dbReference type="ARBA" id="ARBA00022485"/>
    </source>
</evidence>
<dbReference type="InterPro" id="IPR050157">
    <property type="entry name" value="PSI_iron-sulfur_center"/>
</dbReference>
<evidence type="ECO:0000259" key="6">
    <source>
        <dbReference type="PROSITE" id="PS51379"/>
    </source>
</evidence>
<dbReference type="SUPFAM" id="SSF52218">
    <property type="entry name" value="Flavoproteins"/>
    <property type="match status" value="1"/>
</dbReference>
<dbReference type="InterPro" id="IPR008254">
    <property type="entry name" value="Flavodoxin/NO_synth"/>
</dbReference>
<reference evidence="7 8" key="1">
    <citation type="journal article" date="2021" name="Sci. Rep.">
        <title>The distribution of antibiotic resistance genes in chicken gut microbiota commensals.</title>
        <authorList>
            <person name="Juricova H."/>
            <person name="Matiasovicova J."/>
            <person name="Kubasova T."/>
            <person name="Cejkova D."/>
            <person name="Rychlik I."/>
        </authorList>
    </citation>
    <scope>NUCLEOTIDE SEQUENCE [LARGE SCALE GENOMIC DNA]</scope>
    <source>
        <strain evidence="7 8">An801</strain>
    </source>
</reference>
<dbReference type="PROSITE" id="PS50902">
    <property type="entry name" value="FLAVODOXIN_LIKE"/>
    <property type="match status" value="1"/>
</dbReference>
<dbReference type="RefSeq" id="WP_204475220.1">
    <property type="nucleotide sequence ID" value="NZ_JACJJW010000009.1"/>
</dbReference>
<keyword evidence="2" id="KW-0479">Metal-binding</keyword>
<evidence type="ECO:0000259" key="5">
    <source>
        <dbReference type="PROSITE" id="PS50902"/>
    </source>
</evidence>
<sequence>MKYYEICFSPTGGTQKVANAVTKGLTQSASKVDLTDAKGNFDGISLTKEDVAVIAVPSYSGRVPETAAARITRLQGHGASAILICVYGNRAYEDTLVELQDIVHQVGFKVVAAIAAVAEHSIARRYAAGRPDEEDRTQLAAFARQIAQKIASGDSCEPKIPGHRPYRKAGATGIVPKPTKACINCGVCARKCPVGAINPADSRKVDKKACISCMRCVAVCPHSARKVNGLILFLVNAMLKKPCSQRKVNELYL</sequence>
<feature type="domain" description="Flavodoxin-like" evidence="5">
    <location>
        <begin position="3"/>
        <end position="147"/>
    </location>
</feature>
<protein>
    <submittedName>
        <fullName evidence="7">4Fe-4S binding protein</fullName>
    </submittedName>
</protein>
<evidence type="ECO:0000256" key="2">
    <source>
        <dbReference type="ARBA" id="ARBA00022723"/>
    </source>
</evidence>
<dbReference type="InterPro" id="IPR017900">
    <property type="entry name" value="4Fe4S_Fe_S_CS"/>
</dbReference>
<keyword evidence="3" id="KW-0408">Iron</keyword>
<feature type="domain" description="4Fe-4S ferredoxin-type" evidence="6">
    <location>
        <begin position="204"/>
        <end position="230"/>
    </location>
</feature>
<dbReference type="PROSITE" id="PS00198">
    <property type="entry name" value="4FE4S_FER_1"/>
    <property type="match status" value="2"/>
</dbReference>
<evidence type="ECO:0000313" key="7">
    <source>
        <dbReference type="EMBL" id="MBM6758048.1"/>
    </source>
</evidence>
<dbReference type="Gene3D" id="3.40.50.360">
    <property type="match status" value="1"/>
</dbReference>
<keyword evidence="8" id="KW-1185">Reference proteome</keyword>
<name>A0ABS2EUJ8_9BACE</name>
<dbReference type="Pfam" id="PF12838">
    <property type="entry name" value="Fer4_7"/>
    <property type="match status" value="1"/>
</dbReference>
<proteinExistence type="predicted"/>